<feature type="compositionally biased region" description="Basic and acidic residues" evidence="1">
    <location>
        <begin position="1"/>
        <end position="10"/>
    </location>
</feature>
<reference evidence="3" key="1">
    <citation type="journal article" date="2008" name="Nat. Genet.">
        <title>The Pristionchus pacificus genome provides a unique perspective on nematode lifestyle and parasitism.</title>
        <authorList>
            <person name="Dieterich C."/>
            <person name="Clifton S.W."/>
            <person name="Schuster L.N."/>
            <person name="Chinwalla A."/>
            <person name="Delehaunty K."/>
            <person name="Dinkelacker I."/>
            <person name="Fulton L."/>
            <person name="Fulton R."/>
            <person name="Godfrey J."/>
            <person name="Minx P."/>
            <person name="Mitreva M."/>
            <person name="Roeseler W."/>
            <person name="Tian H."/>
            <person name="Witte H."/>
            <person name="Yang S.P."/>
            <person name="Wilson R.K."/>
            <person name="Sommer R.J."/>
        </authorList>
    </citation>
    <scope>NUCLEOTIDE SEQUENCE [LARGE SCALE GENOMIC DNA]</scope>
    <source>
        <strain evidence="3">PS312</strain>
    </source>
</reference>
<feature type="compositionally biased region" description="Basic and acidic residues" evidence="1">
    <location>
        <begin position="21"/>
        <end position="43"/>
    </location>
</feature>
<evidence type="ECO:0000313" key="3">
    <source>
        <dbReference type="Proteomes" id="UP000005239"/>
    </source>
</evidence>
<proteinExistence type="predicted"/>
<dbReference type="Proteomes" id="UP000005239">
    <property type="component" value="Unassembled WGS sequence"/>
</dbReference>
<evidence type="ECO:0000256" key="1">
    <source>
        <dbReference type="SAM" id="MobiDB-lite"/>
    </source>
</evidence>
<accession>A0A8R1Z1C9</accession>
<dbReference type="EnsemblMetazoa" id="PPA44749.1">
    <property type="protein sequence ID" value="PPA44749.1"/>
    <property type="gene ID" value="WBGene00283118"/>
</dbReference>
<accession>A0A2A6CHJ1</accession>
<dbReference type="AlphaFoldDB" id="A0A2A6CHJ1"/>
<reference evidence="2" key="2">
    <citation type="submission" date="2022-06" db="UniProtKB">
        <authorList>
            <consortium name="EnsemblMetazoa"/>
        </authorList>
    </citation>
    <scope>IDENTIFICATION</scope>
    <source>
        <strain evidence="2">PS312</strain>
    </source>
</reference>
<protein>
    <submittedName>
        <fullName evidence="2">Uncharacterized protein</fullName>
    </submittedName>
</protein>
<name>A0A2A6CHJ1_PRIPA</name>
<gene>
    <name evidence="2" type="primary">WBGene00283118</name>
</gene>
<sequence length="154" mass="16801">MDEGRSEVRPSGEPPTSIIRESSERPPEHTEDAVPVWTDDRPGRFASAPSPVRQPLLVSTCRGPNDDLSGGANEDVVLSWAGECWEVEGRLKGDDVGTPVFQPVATSTRAPYEASLFAYKSGFHPISQDSDAQHGKMIGEARKRLEETASYSIF</sequence>
<evidence type="ECO:0000313" key="2">
    <source>
        <dbReference type="EnsemblMetazoa" id="PPA44749.1"/>
    </source>
</evidence>
<organism evidence="2 3">
    <name type="scientific">Pristionchus pacificus</name>
    <name type="common">Parasitic nematode worm</name>
    <dbReference type="NCBI Taxonomy" id="54126"/>
    <lineage>
        <taxon>Eukaryota</taxon>
        <taxon>Metazoa</taxon>
        <taxon>Ecdysozoa</taxon>
        <taxon>Nematoda</taxon>
        <taxon>Chromadorea</taxon>
        <taxon>Rhabditida</taxon>
        <taxon>Rhabditina</taxon>
        <taxon>Diplogasteromorpha</taxon>
        <taxon>Diplogasteroidea</taxon>
        <taxon>Neodiplogasteridae</taxon>
        <taxon>Pristionchus</taxon>
    </lineage>
</organism>
<keyword evidence="3" id="KW-1185">Reference proteome</keyword>
<feature type="region of interest" description="Disordered" evidence="1">
    <location>
        <begin position="1"/>
        <end position="51"/>
    </location>
</feature>